<organism evidence="2 3">
    <name type="scientific">Penicillium brasilianum</name>
    <dbReference type="NCBI Taxonomy" id="104259"/>
    <lineage>
        <taxon>Eukaryota</taxon>
        <taxon>Fungi</taxon>
        <taxon>Dikarya</taxon>
        <taxon>Ascomycota</taxon>
        <taxon>Pezizomycotina</taxon>
        <taxon>Eurotiomycetes</taxon>
        <taxon>Eurotiomycetidae</taxon>
        <taxon>Eurotiales</taxon>
        <taxon>Aspergillaceae</taxon>
        <taxon>Penicillium</taxon>
    </lineage>
</organism>
<reference evidence="3" key="1">
    <citation type="submission" date="2015-09" db="EMBL/GenBank/DDBJ databases">
        <authorList>
            <person name="Fill T.P."/>
            <person name="Baretta J.F."/>
            <person name="de Almeida L.G."/>
            <person name="Rocha M."/>
            <person name="de Souza D.H."/>
            <person name="Malavazi I."/>
            <person name="Cerdeira L.T."/>
            <person name="Hong H."/>
            <person name="Samborskyy M."/>
            <person name="de Vasconcelos A.T."/>
            <person name="Leadlay P."/>
            <person name="Rodrigues-Filho E."/>
        </authorList>
    </citation>
    <scope>NUCLEOTIDE SEQUENCE [LARGE SCALE GENOMIC DNA]</scope>
    <source>
        <strain evidence="3">LaBioMMi 136</strain>
    </source>
</reference>
<comment type="caution">
    <text evidence="2">The sequence shown here is derived from an EMBL/GenBank/DDBJ whole genome shotgun (WGS) entry which is preliminary data.</text>
</comment>
<dbReference type="InterPro" id="IPR039357">
    <property type="entry name" value="SRD5A/TECR"/>
</dbReference>
<feature type="transmembrane region" description="Helical" evidence="1">
    <location>
        <begin position="127"/>
        <end position="150"/>
    </location>
</feature>
<proteinExistence type="predicted"/>
<dbReference type="GO" id="GO:0016491">
    <property type="term" value="F:oxidoreductase activity"/>
    <property type="evidence" value="ECO:0007669"/>
    <property type="project" value="TreeGrafter"/>
</dbReference>
<accession>A0A1S9R9I3</accession>
<gene>
    <name evidence="2" type="ORF">PEBR_41910</name>
</gene>
<dbReference type="PANTHER" id="PTHR10556">
    <property type="entry name" value="3-OXO-5-ALPHA-STEROID 4-DEHYDROGENASE"/>
    <property type="match status" value="1"/>
</dbReference>
<dbReference type="PROSITE" id="PS50244">
    <property type="entry name" value="S5A_REDUCTASE"/>
    <property type="match status" value="1"/>
</dbReference>
<dbReference type="PANTHER" id="PTHR10556:SF43">
    <property type="entry name" value="STEROID 5-ALPHA-REDUCTASE DET2"/>
    <property type="match status" value="1"/>
</dbReference>
<feature type="transmembrane region" description="Helical" evidence="1">
    <location>
        <begin position="26"/>
        <end position="46"/>
    </location>
</feature>
<sequence>MGTALSTSWASLPSIAEFSPPTPAAYTAVVTVFQYFPVCTILQWLLSWHPAGKTSLNSSIFNIPGRVAWCAMEIVGPINLLYNLSQSTPSLTELPAINQLVAALYCVHYANRAVISPFFSAPSMSPIHVFVVVSAMAFNWLNSSCLAGWLSGYEIPIAGYRTNGAEALVSSSLSSDSLSLVQILPIVGTALFVIGMAGNIYSETALFNLRREEAEKRVTKKSDDKVPASGDNKFHKVYVIPPVKGVFRSILYPHYVFEWLEWTGFALTGVAVFPLSLSTKIGTATSAVVAPPLRPAPWILPAVWAADRFGVPLPLPAVLFVINAVANMLPHARWGRKWYVEKFGDKGVSGRGAVCLGANGCEATCLLQAGSHSFKEK</sequence>
<dbReference type="AlphaFoldDB" id="A0A1S9R9I3"/>
<protein>
    <submittedName>
        <fullName evidence="2">Putative 3-oxo-5-alpha-steroid 4-dehydrogenase</fullName>
    </submittedName>
</protein>
<keyword evidence="1" id="KW-0472">Membrane</keyword>
<keyword evidence="1" id="KW-0812">Transmembrane</keyword>
<evidence type="ECO:0000313" key="3">
    <source>
        <dbReference type="Proteomes" id="UP000190744"/>
    </source>
</evidence>
<dbReference type="EMBL" id="LJBN01000227">
    <property type="protein sequence ID" value="OOQ82173.1"/>
    <property type="molecule type" value="Genomic_DNA"/>
</dbReference>
<feature type="transmembrane region" description="Helical" evidence="1">
    <location>
        <begin position="180"/>
        <end position="201"/>
    </location>
</feature>
<dbReference type="Proteomes" id="UP000190744">
    <property type="component" value="Unassembled WGS sequence"/>
</dbReference>
<evidence type="ECO:0000313" key="2">
    <source>
        <dbReference type="EMBL" id="OOQ82173.1"/>
    </source>
</evidence>
<keyword evidence="1" id="KW-1133">Transmembrane helix</keyword>
<name>A0A1S9R9I3_PENBI</name>
<evidence type="ECO:0000256" key="1">
    <source>
        <dbReference type="SAM" id="Phobius"/>
    </source>
</evidence>